<dbReference type="InterPro" id="IPR002557">
    <property type="entry name" value="Chitin-bd_dom"/>
</dbReference>
<dbReference type="VEuPathDB" id="VectorBase:ASIC014970"/>
<dbReference type="STRING" id="74873.A0A084W9R2"/>
<evidence type="ECO:0000313" key="9">
    <source>
        <dbReference type="EnsemblMetazoa" id="ASIC014970-PA"/>
    </source>
</evidence>
<dbReference type="SUPFAM" id="SSF57625">
    <property type="entry name" value="Invertebrate chitin-binding proteins"/>
    <property type="match status" value="3"/>
</dbReference>
<keyword evidence="3" id="KW-0677">Repeat</keyword>
<evidence type="ECO:0000256" key="2">
    <source>
        <dbReference type="ARBA" id="ARBA00022729"/>
    </source>
</evidence>
<dbReference type="OMA" id="ICQSGMA"/>
<feature type="domain" description="Chitin-binding type-2" evidence="7">
    <location>
        <begin position="23"/>
        <end position="80"/>
    </location>
</feature>
<evidence type="ECO:0000256" key="1">
    <source>
        <dbReference type="ARBA" id="ARBA00022669"/>
    </source>
</evidence>
<organism evidence="8">
    <name type="scientific">Anopheles sinensis</name>
    <name type="common">Mosquito</name>
    <dbReference type="NCBI Taxonomy" id="74873"/>
    <lineage>
        <taxon>Eukaryota</taxon>
        <taxon>Metazoa</taxon>
        <taxon>Ecdysozoa</taxon>
        <taxon>Arthropoda</taxon>
        <taxon>Hexapoda</taxon>
        <taxon>Insecta</taxon>
        <taxon>Pterygota</taxon>
        <taxon>Neoptera</taxon>
        <taxon>Endopterygota</taxon>
        <taxon>Diptera</taxon>
        <taxon>Nematocera</taxon>
        <taxon>Culicoidea</taxon>
        <taxon>Culicidae</taxon>
        <taxon>Anophelinae</taxon>
        <taxon>Anopheles</taxon>
    </lineage>
</organism>
<evidence type="ECO:0000313" key="8">
    <source>
        <dbReference type="EMBL" id="KFB46956.1"/>
    </source>
</evidence>
<dbReference type="PANTHER" id="PTHR23301:SF0">
    <property type="entry name" value="CHITIN-BINDING TYPE-2 DOMAIN-CONTAINING PROTEIN-RELATED"/>
    <property type="match status" value="1"/>
</dbReference>
<name>A0A084W9R2_ANOSI</name>
<dbReference type="GO" id="GO:0008061">
    <property type="term" value="F:chitin binding"/>
    <property type="evidence" value="ECO:0007669"/>
    <property type="project" value="UniProtKB-KW"/>
</dbReference>
<protein>
    <recommendedName>
        <fullName evidence="7">Chitin-binding type-2 domain-containing protein</fullName>
    </recommendedName>
</protein>
<gene>
    <name evidence="8" type="ORF">ZHAS_00014970</name>
</gene>
<evidence type="ECO:0000313" key="10">
    <source>
        <dbReference type="Proteomes" id="UP000030765"/>
    </source>
</evidence>
<dbReference type="Gene3D" id="2.170.140.10">
    <property type="entry name" value="Chitin binding domain"/>
    <property type="match status" value="3"/>
</dbReference>
<dbReference type="VEuPathDB" id="VectorBase:ASIS003964"/>
<dbReference type="SMART" id="SM00494">
    <property type="entry name" value="ChtBD2"/>
    <property type="match status" value="3"/>
</dbReference>
<dbReference type="Proteomes" id="UP000030765">
    <property type="component" value="Unassembled WGS sequence"/>
</dbReference>
<feature type="signal peptide" evidence="6">
    <location>
        <begin position="1"/>
        <end position="21"/>
    </location>
</feature>
<sequence length="197" mass="21888">MHSKAITCLIGLSVLVIGAASFEQPCQGVRNGYFVRDKSNCAGYYYCNEGASILNLCPGDFYFNELTQMCDYPERVNCHICQQQTGVQVSAHPQNCNQFIVCSEGYSSIGQCIEGYAFDGRQRVCHPSSRVNCSSSRCPEQDNPNQIVYLPGVESCEEYFICQSGMAVQKLCAPGLFWDAINERCDFSQNVSCNLKN</sequence>
<dbReference type="PANTHER" id="PTHR23301">
    <property type="entry name" value="CHITIN BINDING PERITROPHIN-A"/>
    <property type="match status" value="1"/>
</dbReference>
<dbReference type="AlphaFoldDB" id="A0A084W9R2"/>
<feature type="domain" description="Chitin-binding type-2" evidence="7">
    <location>
        <begin position="135"/>
        <end position="195"/>
    </location>
</feature>
<keyword evidence="5" id="KW-0325">Glycoprotein</keyword>
<reference evidence="8 10" key="1">
    <citation type="journal article" date="2014" name="BMC Genomics">
        <title>Genome sequence of Anopheles sinensis provides insight into genetics basis of mosquito competence for malaria parasites.</title>
        <authorList>
            <person name="Zhou D."/>
            <person name="Zhang D."/>
            <person name="Ding G."/>
            <person name="Shi L."/>
            <person name="Hou Q."/>
            <person name="Ye Y."/>
            <person name="Xu Y."/>
            <person name="Zhou H."/>
            <person name="Xiong C."/>
            <person name="Li S."/>
            <person name="Yu J."/>
            <person name="Hong S."/>
            <person name="Yu X."/>
            <person name="Zou P."/>
            <person name="Chen C."/>
            <person name="Chang X."/>
            <person name="Wang W."/>
            <person name="Lv Y."/>
            <person name="Sun Y."/>
            <person name="Ma L."/>
            <person name="Shen B."/>
            <person name="Zhu C."/>
        </authorList>
    </citation>
    <scope>NUCLEOTIDE SEQUENCE [LARGE SCALE GENOMIC DNA]</scope>
</reference>
<dbReference type="Pfam" id="PF01607">
    <property type="entry name" value="CBM_14"/>
    <property type="match status" value="3"/>
</dbReference>
<dbReference type="OrthoDB" id="6020543at2759"/>
<dbReference type="EnsemblMetazoa" id="ASIC014970-RA">
    <property type="protein sequence ID" value="ASIC014970-PA"/>
    <property type="gene ID" value="ASIC014970"/>
</dbReference>
<evidence type="ECO:0000259" key="7">
    <source>
        <dbReference type="PROSITE" id="PS50940"/>
    </source>
</evidence>
<dbReference type="InterPro" id="IPR036508">
    <property type="entry name" value="Chitin-bd_dom_sf"/>
</dbReference>
<evidence type="ECO:0000256" key="5">
    <source>
        <dbReference type="ARBA" id="ARBA00023180"/>
    </source>
</evidence>
<dbReference type="InterPro" id="IPR051940">
    <property type="entry name" value="Chitin_bind-dev_reg"/>
</dbReference>
<keyword evidence="1" id="KW-0147">Chitin-binding</keyword>
<keyword evidence="2 6" id="KW-0732">Signal</keyword>
<dbReference type="EMBL" id="KE525324">
    <property type="protein sequence ID" value="KFB46956.1"/>
    <property type="molecule type" value="Genomic_DNA"/>
</dbReference>
<dbReference type="GO" id="GO:0005576">
    <property type="term" value="C:extracellular region"/>
    <property type="evidence" value="ECO:0007669"/>
    <property type="project" value="InterPro"/>
</dbReference>
<evidence type="ECO:0000256" key="6">
    <source>
        <dbReference type="SAM" id="SignalP"/>
    </source>
</evidence>
<evidence type="ECO:0000256" key="3">
    <source>
        <dbReference type="ARBA" id="ARBA00022737"/>
    </source>
</evidence>
<accession>A0A084W9R2</accession>
<keyword evidence="4" id="KW-1015">Disulfide bond</keyword>
<dbReference type="EMBL" id="ATLV01021854">
    <property type="status" value="NOT_ANNOTATED_CDS"/>
    <property type="molecule type" value="Genomic_DNA"/>
</dbReference>
<dbReference type="PROSITE" id="PS50940">
    <property type="entry name" value="CHIT_BIND_II"/>
    <property type="match status" value="3"/>
</dbReference>
<keyword evidence="10" id="KW-1185">Reference proteome</keyword>
<reference evidence="9" key="2">
    <citation type="submission" date="2020-05" db="UniProtKB">
        <authorList>
            <consortium name="EnsemblMetazoa"/>
        </authorList>
    </citation>
    <scope>IDENTIFICATION</scope>
</reference>
<feature type="chain" id="PRO_5001784428" description="Chitin-binding type-2 domain-containing protein" evidence="6">
    <location>
        <begin position="22"/>
        <end position="197"/>
    </location>
</feature>
<feature type="domain" description="Chitin-binding type-2" evidence="7">
    <location>
        <begin position="81"/>
        <end position="134"/>
    </location>
</feature>
<evidence type="ECO:0000256" key="4">
    <source>
        <dbReference type="ARBA" id="ARBA00023157"/>
    </source>
</evidence>
<proteinExistence type="predicted"/>